<feature type="transmembrane region" description="Helical" evidence="6">
    <location>
        <begin position="12"/>
        <end position="30"/>
    </location>
</feature>
<evidence type="ECO:0000256" key="3">
    <source>
        <dbReference type="ARBA" id="ARBA00022692"/>
    </source>
</evidence>
<dbReference type="STRING" id="1385510.GCA_000425205_00243"/>
<dbReference type="PROSITE" id="PS50267">
    <property type="entry name" value="NA_NEUROTRAN_SYMP_3"/>
    <property type="match status" value="1"/>
</dbReference>
<dbReference type="Pfam" id="PF00209">
    <property type="entry name" value="SNF"/>
    <property type="match status" value="2"/>
</dbReference>
<accession>A0A0A5GRG1</accession>
<keyword evidence="4 6" id="KW-1133">Transmembrane helix</keyword>
<dbReference type="EMBL" id="AVPE01000001">
    <property type="protein sequence ID" value="KGX93838.1"/>
    <property type="molecule type" value="Genomic_DNA"/>
</dbReference>
<evidence type="ECO:0000313" key="8">
    <source>
        <dbReference type="Proteomes" id="UP000030528"/>
    </source>
</evidence>
<comment type="subcellular location">
    <subcellularLocation>
        <location evidence="1">Membrane</location>
        <topology evidence="1">Multi-pass membrane protein</topology>
    </subcellularLocation>
</comment>
<feature type="transmembrane region" description="Helical" evidence="6">
    <location>
        <begin position="297"/>
        <end position="323"/>
    </location>
</feature>
<keyword evidence="2" id="KW-0813">Transport</keyword>
<reference evidence="7 8" key="1">
    <citation type="submission" date="2013-08" db="EMBL/GenBank/DDBJ databases">
        <authorList>
            <person name="Huang J."/>
            <person name="Wang G."/>
        </authorList>
    </citation>
    <scope>NUCLEOTIDE SEQUENCE [LARGE SCALE GENOMIC DNA]</scope>
    <source>
        <strain evidence="7 8">JSM 076056</strain>
    </source>
</reference>
<dbReference type="PRINTS" id="PR00176">
    <property type="entry name" value="NANEUSMPORT"/>
</dbReference>
<feature type="transmembrane region" description="Helical" evidence="6">
    <location>
        <begin position="144"/>
        <end position="162"/>
    </location>
</feature>
<dbReference type="CDD" id="cd10336">
    <property type="entry name" value="SLC6sbd_Tyt1-Like"/>
    <property type="match status" value="1"/>
</dbReference>
<dbReference type="RefSeq" id="WP_026799063.1">
    <property type="nucleotide sequence ID" value="NZ_AULI01000001.1"/>
</dbReference>
<feature type="transmembrane region" description="Helical" evidence="6">
    <location>
        <begin position="335"/>
        <end position="360"/>
    </location>
</feature>
<keyword evidence="5 6" id="KW-0472">Membrane</keyword>
<dbReference type="PANTHER" id="PTHR42948">
    <property type="entry name" value="TRANSPORTER"/>
    <property type="match status" value="1"/>
</dbReference>
<comment type="caution">
    <text evidence="7">The sequence shown here is derived from an EMBL/GenBank/DDBJ whole genome shotgun (WGS) entry which is preliminary data.</text>
</comment>
<name>A0A0A5GRG1_9BACI</name>
<evidence type="ECO:0000256" key="1">
    <source>
        <dbReference type="ARBA" id="ARBA00004141"/>
    </source>
</evidence>
<dbReference type="SUPFAM" id="SSF161070">
    <property type="entry name" value="SNF-like"/>
    <property type="match status" value="1"/>
</dbReference>
<feature type="transmembrane region" description="Helical" evidence="6">
    <location>
        <begin position="251"/>
        <end position="277"/>
    </location>
</feature>
<dbReference type="InterPro" id="IPR047218">
    <property type="entry name" value="YocR/YhdH-like"/>
</dbReference>
<feature type="transmembrane region" description="Helical" evidence="6">
    <location>
        <begin position="42"/>
        <end position="63"/>
    </location>
</feature>
<feature type="transmembrane region" description="Helical" evidence="6">
    <location>
        <begin position="423"/>
        <end position="446"/>
    </location>
</feature>
<dbReference type="GO" id="GO:0016020">
    <property type="term" value="C:membrane"/>
    <property type="evidence" value="ECO:0007669"/>
    <property type="project" value="UniProtKB-SubCell"/>
</dbReference>
<feature type="transmembrane region" description="Helical" evidence="6">
    <location>
        <begin position="174"/>
        <end position="194"/>
    </location>
</feature>
<evidence type="ECO:0000256" key="6">
    <source>
        <dbReference type="SAM" id="Phobius"/>
    </source>
</evidence>
<feature type="transmembrane region" description="Helical" evidence="6">
    <location>
        <begin position="380"/>
        <end position="402"/>
    </location>
</feature>
<keyword evidence="8" id="KW-1185">Reference proteome</keyword>
<evidence type="ECO:0000313" key="7">
    <source>
        <dbReference type="EMBL" id="KGX93838.1"/>
    </source>
</evidence>
<gene>
    <name evidence="7" type="ORF">N781_01175</name>
</gene>
<keyword evidence="3 6" id="KW-0812">Transmembrane</keyword>
<evidence type="ECO:0000256" key="5">
    <source>
        <dbReference type="ARBA" id="ARBA00023136"/>
    </source>
</evidence>
<dbReference type="OrthoDB" id="9762833at2"/>
<dbReference type="NCBIfam" id="NF037979">
    <property type="entry name" value="Na_transp"/>
    <property type="match status" value="1"/>
</dbReference>
<feature type="transmembrane region" description="Helical" evidence="6">
    <location>
        <begin position="84"/>
        <end position="111"/>
    </location>
</feature>
<dbReference type="InterPro" id="IPR037272">
    <property type="entry name" value="SNS_sf"/>
</dbReference>
<dbReference type="InterPro" id="IPR000175">
    <property type="entry name" value="Na/ntran_symport"/>
</dbReference>
<dbReference type="Proteomes" id="UP000030528">
    <property type="component" value="Unassembled WGS sequence"/>
</dbReference>
<organism evidence="7 8">
    <name type="scientific">Pontibacillus halophilus JSM 076056 = DSM 19796</name>
    <dbReference type="NCBI Taxonomy" id="1385510"/>
    <lineage>
        <taxon>Bacteria</taxon>
        <taxon>Bacillati</taxon>
        <taxon>Bacillota</taxon>
        <taxon>Bacilli</taxon>
        <taxon>Bacillales</taxon>
        <taxon>Bacillaceae</taxon>
        <taxon>Pontibacillus</taxon>
    </lineage>
</organism>
<proteinExistence type="predicted"/>
<dbReference type="PANTHER" id="PTHR42948:SF1">
    <property type="entry name" value="TRANSPORTER"/>
    <property type="match status" value="1"/>
</dbReference>
<protein>
    <submittedName>
        <fullName evidence="7">Na+-dependent transporter</fullName>
    </submittedName>
</protein>
<dbReference type="AlphaFoldDB" id="A0A0A5GRG1"/>
<dbReference type="eggNOG" id="COG0733">
    <property type="taxonomic scope" value="Bacteria"/>
</dbReference>
<evidence type="ECO:0000256" key="2">
    <source>
        <dbReference type="ARBA" id="ARBA00022448"/>
    </source>
</evidence>
<evidence type="ECO:0000256" key="4">
    <source>
        <dbReference type="ARBA" id="ARBA00022989"/>
    </source>
</evidence>
<feature type="transmembrane region" description="Helical" evidence="6">
    <location>
        <begin position="214"/>
        <end position="239"/>
    </location>
</feature>
<sequence>MAREKWGSKLGFMLASMGSAVGLGNIWRFSYVAGENGGGAFLLLYLLFVFIIGIPVLLAEFSIGREASSDVVGSYRKLAPKRPWYIAGGLAILSTFLILGFYGVIAGWALYYMSQYVTGALWDTPPGGYAETFASFTQHPVQPLFWHALFLVLTIAVVLTGVKKGIEKASRIFMPALALMLIALAVYSVTLEGGREGLAFLFQPDWSSLTEPSVYLAALGQAFFSLSIGVGIMMTYGGYLSKRDSLPSATVGVGIMDTLFAVIAGVMIFPAVFAFGIEPTAGAELVFITMPGIFQEMAGGAIVGFVFFLLLVVASLSSAISLLEVPVSFVKRKFGWSRAFASVVIGVVMYVLGVVASLGMGRWAGVTPIGDYNIMDSMDYLSSNILLPIGGLAVALFVGWQWKKNEALRSTDMVHVNRFVRMAWYGLVKYVAPILIVIIFLSSIGLI</sequence>